<protein>
    <submittedName>
        <fullName evidence="4">Arrestin-like N-terminal domain-containing protein</fullName>
    </submittedName>
</protein>
<dbReference type="InterPro" id="IPR014752">
    <property type="entry name" value="Arrestin-like_C"/>
</dbReference>
<dbReference type="PANTHER" id="PTHR11188">
    <property type="entry name" value="ARRESTIN DOMAIN CONTAINING PROTEIN"/>
    <property type="match status" value="1"/>
</dbReference>
<dbReference type="GO" id="GO:0015031">
    <property type="term" value="P:protein transport"/>
    <property type="evidence" value="ECO:0007669"/>
    <property type="project" value="TreeGrafter"/>
</dbReference>
<reference evidence="4" key="1">
    <citation type="submission" date="2022-11" db="UniProtKB">
        <authorList>
            <consortium name="WormBaseParasite"/>
        </authorList>
    </citation>
    <scope>IDENTIFICATION</scope>
</reference>
<evidence type="ECO:0000256" key="1">
    <source>
        <dbReference type="ARBA" id="ARBA00005298"/>
    </source>
</evidence>
<proteinExistence type="inferred from homology"/>
<evidence type="ECO:0000313" key="4">
    <source>
        <dbReference type="WBParaSite" id="PSAMB.scaffold4625size14040.g24792.t1"/>
    </source>
</evidence>
<dbReference type="Gene3D" id="2.60.40.640">
    <property type="match status" value="1"/>
</dbReference>
<evidence type="ECO:0000313" key="3">
    <source>
        <dbReference type="Proteomes" id="UP000887566"/>
    </source>
</evidence>
<dbReference type="InterPro" id="IPR011021">
    <property type="entry name" value="Arrestin-like_N"/>
</dbReference>
<dbReference type="PANTHER" id="PTHR11188:SF17">
    <property type="entry name" value="FI21816P1"/>
    <property type="match status" value="1"/>
</dbReference>
<dbReference type="InterPro" id="IPR050357">
    <property type="entry name" value="Arrestin_domain-protein"/>
</dbReference>
<accession>A0A914WMU5</accession>
<name>A0A914WMU5_9BILA</name>
<dbReference type="InterPro" id="IPR014756">
    <property type="entry name" value="Ig_E-set"/>
</dbReference>
<sequence length="166" mass="18499">MKLERFDIILDRQNATYLAGETITGTLLICSDRTLTAAQLGVKLIGQAHTGWVTKTEVKVMIFESNEELFNDYFDVMPLLSGGGLLPQGEQTFRFQMNLPLDLISSIYNENFGWVRYTLTATLKVSEQGFFAQLGGNNEVDTEKAITVYAQIDLDAVPNLRQPANA</sequence>
<comment type="similarity">
    <text evidence="1">Belongs to the arrestin family.</text>
</comment>
<dbReference type="GO" id="GO:0005737">
    <property type="term" value="C:cytoplasm"/>
    <property type="evidence" value="ECO:0007669"/>
    <property type="project" value="TreeGrafter"/>
</dbReference>
<organism evidence="3 4">
    <name type="scientific">Plectus sambesii</name>
    <dbReference type="NCBI Taxonomy" id="2011161"/>
    <lineage>
        <taxon>Eukaryota</taxon>
        <taxon>Metazoa</taxon>
        <taxon>Ecdysozoa</taxon>
        <taxon>Nematoda</taxon>
        <taxon>Chromadorea</taxon>
        <taxon>Plectida</taxon>
        <taxon>Plectina</taxon>
        <taxon>Plectoidea</taxon>
        <taxon>Plectidae</taxon>
        <taxon>Plectus</taxon>
    </lineage>
</organism>
<evidence type="ECO:0000259" key="2">
    <source>
        <dbReference type="Pfam" id="PF00339"/>
    </source>
</evidence>
<dbReference type="SUPFAM" id="SSF81296">
    <property type="entry name" value="E set domains"/>
    <property type="match status" value="1"/>
</dbReference>
<dbReference type="Pfam" id="PF00339">
    <property type="entry name" value="Arrestin_N"/>
    <property type="match status" value="1"/>
</dbReference>
<dbReference type="Proteomes" id="UP000887566">
    <property type="component" value="Unplaced"/>
</dbReference>
<feature type="domain" description="Arrestin-like N-terminal" evidence="2">
    <location>
        <begin position="6"/>
        <end position="154"/>
    </location>
</feature>
<dbReference type="WBParaSite" id="PSAMB.scaffold4625size14040.g24792.t1">
    <property type="protein sequence ID" value="PSAMB.scaffold4625size14040.g24792.t1"/>
    <property type="gene ID" value="PSAMB.scaffold4625size14040.g24792"/>
</dbReference>
<dbReference type="AlphaFoldDB" id="A0A914WMU5"/>
<keyword evidence="3" id="KW-1185">Reference proteome</keyword>